<keyword evidence="3" id="KW-1185">Reference proteome</keyword>
<dbReference type="InterPro" id="IPR001279">
    <property type="entry name" value="Metallo-B-lactamas"/>
</dbReference>
<sequence>MDASFVTPPATVSTTVSATPAAETPLPLAYPCGEPPAFGAVREIAPGLLWLRMPLPFSLDHINLWLLADEDEHGPGWAVVDTGTCTPPVQQAWSALLAPDGPLAATPQGARLTRVIVTHMHPDHVGMAGWLCEHAGCTLAMSRTEYLTCRVLAADTGRPAPAAALRFYREAGWDDTALQAYKARFGGFGRLIHALPDSYARLVEGQVLALGARRWEVLIGTGHSPEHVCLWSPADGLLIAGDQILPRISSNVSVHPTEPLADPLGDWIGSIERLRARLPAHTLVLPSHGEPFTGVHARLDRLARGHGLGLQRLRERLAAGPLRAVDVFTALFARPIQGGELLGMATGEAVAHLNHLQHRGEITSAVAADGQRWWRMG</sequence>
<reference evidence="2 3" key="1">
    <citation type="submission" date="2024-04" db="EMBL/GenBank/DDBJ databases">
        <title>Novel species of the genus Ideonella isolated from streams.</title>
        <authorList>
            <person name="Lu H."/>
        </authorList>
    </citation>
    <scope>NUCLEOTIDE SEQUENCE [LARGE SCALE GENOMIC DNA]</scope>
    <source>
        <strain evidence="2 3">BYS139W</strain>
    </source>
</reference>
<gene>
    <name evidence="2" type="ORF">AACH11_19300</name>
</gene>
<dbReference type="Pfam" id="PF21221">
    <property type="entry name" value="B_lactamase-like_C"/>
    <property type="match status" value="1"/>
</dbReference>
<comment type="caution">
    <text evidence="2">The sequence shown here is derived from an EMBL/GenBank/DDBJ whole genome shotgun (WGS) entry which is preliminary data.</text>
</comment>
<dbReference type="PANTHER" id="PTHR23131:SF4">
    <property type="entry name" value="METALLO-BETA-LACTAMASE SUPERFAMILY POTEIN"/>
    <property type="match status" value="1"/>
</dbReference>
<proteinExistence type="predicted"/>
<name>A0ABU9BEC7_9BURK</name>
<dbReference type="InterPro" id="IPR036866">
    <property type="entry name" value="RibonucZ/Hydroxyglut_hydro"/>
</dbReference>
<accession>A0ABU9BEC7</accession>
<evidence type="ECO:0000259" key="1">
    <source>
        <dbReference type="SMART" id="SM00849"/>
    </source>
</evidence>
<dbReference type="InterPro" id="IPR050662">
    <property type="entry name" value="Sec-metab_biosynth-thioest"/>
</dbReference>
<dbReference type="RefSeq" id="WP_341375897.1">
    <property type="nucleotide sequence ID" value="NZ_JBBUTF010000019.1"/>
</dbReference>
<evidence type="ECO:0000313" key="3">
    <source>
        <dbReference type="Proteomes" id="UP001368500"/>
    </source>
</evidence>
<dbReference type="InterPro" id="IPR036388">
    <property type="entry name" value="WH-like_DNA-bd_sf"/>
</dbReference>
<dbReference type="Pfam" id="PF00753">
    <property type="entry name" value="Lactamase_B"/>
    <property type="match status" value="1"/>
</dbReference>
<evidence type="ECO:0000313" key="2">
    <source>
        <dbReference type="EMBL" id="MEK8028114.1"/>
    </source>
</evidence>
<dbReference type="Proteomes" id="UP001368500">
    <property type="component" value="Unassembled WGS sequence"/>
</dbReference>
<dbReference type="InterPro" id="IPR048933">
    <property type="entry name" value="B_lactamase-like_C"/>
</dbReference>
<protein>
    <submittedName>
        <fullName evidence="2">MBL fold metallo-hydrolase</fullName>
    </submittedName>
</protein>
<dbReference type="PANTHER" id="PTHR23131">
    <property type="entry name" value="ENDORIBONUCLEASE LACTB2"/>
    <property type="match status" value="1"/>
</dbReference>
<feature type="domain" description="Metallo-beta-lactamase" evidence="1">
    <location>
        <begin position="61"/>
        <end position="288"/>
    </location>
</feature>
<dbReference type="Gene3D" id="1.10.10.10">
    <property type="entry name" value="Winged helix-like DNA-binding domain superfamily/Winged helix DNA-binding domain"/>
    <property type="match status" value="1"/>
</dbReference>
<dbReference type="Gene3D" id="3.60.15.10">
    <property type="entry name" value="Ribonuclease Z/Hydroxyacylglutathione hydrolase-like"/>
    <property type="match status" value="1"/>
</dbReference>
<organism evidence="2 3">
    <name type="scientific">Pseudaquabacterium rugosum</name>
    <dbReference type="NCBI Taxonomy" id="2984194"/>
    <lineage>
        <taxon>Bacteria</taxon>
        <taxon>Pseudomonadati</taxon>
        <taxon>Pseudomonadota</taxon>
        <taxon>Betaproteobacteria</taxon>
        <taxon>Burkholderiales</taxon>
        <taxon>Sphaerotilaceae</taxon>
        <taxon>Pseudaquabacterium</taxon>
    </lineage>
</organism>
<dbReference type="SUPFAM" id="SSF56281">
    <property type="entry name" value="Metallo-hydrolase/oxidoreductase"/>
    <property type="match status" value="1"/>
</dbReference>
<dbReference type="EMBL" id="JBBUTF010000019">
    <property type="protein sequence ID" value="MEK8028114.1"/>
    <property type="molecule type" value="Genomic_DNA"/>
</dbReference>
<dbReference type="SMART" id="SM00849">
    <property type="entry name" value="Lactamase_B"/>
    <property type="match status" value="1"/>
</dbReference>